<organism evidence="1 2">
    <name type="scientific">Denticeps clupeoides</name>
    <name type="common">denticle herring</name>
    <dbReference type="NCBI Taxonomy" id="299321"/>
    <lineage>
        <taxon>Eukaryota</taxon>
        <taxon>Metazoa</taxon>
        <taxon>Chordata</taxon>
        <taxon>Craniata</taxon>
        <taxon>Vertebrata</taxon>
        <taxon>Euteleostomi</taxon>
        <taxon>Actinopterygii</taxon>
        <taxon>Neopterygii</taxon>
        <taxon>Teleostei</taxon>
        <taxon>Clupei</taxon>
        <taxon>Clupeiformes</taxon>
        <taxon>Denticipitoidei</taxon>
        <taxon>Denticipitidae</taxon>
        <taxon>Denticeps</taxon>
    </lineage>
</organism>
<dbReference type="Proteomes" id="UP000694580">
    <property type="component" value="Unplaced"/>
</dbReference>
<name>A0AAY4BN84_9TELE</name>
<reference evidence="1" key="2">
    <citation type="submission" date="2025-09" db="UniProtKB">
        <authorList>
            <consortium name="Ensembl"/>
        </authorList>
    </citation>
    <scope>IDENTIFICATION</scope>
</reference>
<protein>
    <submittedName>
        <fullName evidence="1">Uncharacterized protein</fullName>
    </submittedName>
</protein>
<keyword evidence="2" id="KW-1185">Reference proteome</keyword>
<accession>A0AAY4BN84</accession>
<dbReference type="GeneTree" id="ENSGT00950000185521"/>
<reference evidence="1" key="1">
    <citation type="submission" date="2025-08" db="UniProtKB">
        <authorList>
            <consortium name="Ensembl"/>
        </authorList>
    </citation>
    <scope>IDENTIFICATION</scope>
</reference>
<dbReference type="Ensembl" id="ENSDCDT00010026645.1">
    <property type="protein sequence ID" value="ENSDCDP00010022375.1"/>
    <property type="gene ID" value="ENSDCDG00010013125.1"/>
</dbReference>
<evidence type="ECO:0000313" key="2">
    <source>
        <dbReference type="Proteomes" id="UP000694580"/>
    </source>
</evidence>
<evidence type="ECO:0000313" key="1">
    <source>
        <dbReference type="Ensembl" id="ENSDCDP00010022375.1"/>
    </source>
</evidence>
<proteinExistence type="predicted"/>
<sequence>EWLVVLQNESITRSQLLHERPQVAQLRPGLAVELAEAVLLVLVPRQLLGARRPFQVQVVPTAVPGPRRSGAFLATVGEAGAEQVDEDARRAEDGGGVDVDRAGAELVVVGAAFQVEVQRAHVALGVDVQHGAAPARAPRRQAALAPLDLLQQGTDLEEVGLALEQGQLGEALGQVQAVGAEVVEDVAEHPPVAVDEEVPVPVLHLAGEHGAEHGVAAPRERVQRGHVHLAPHVHRHRVLQGLRACRAHT</sequence>
<dbReference type="AlphaFoldDB" id="A0AAY4BN84"/>